<dbReference type="EMBL" id="PIQH01000002">
    <property type="protein sequence ID" value="RUO81087.1"/>
    <property type="molecule type" value="Genomic_DNA"/>
</dbReference>
<keyword evidence="3" id="KW-1185">Reference proteome</keyword>
<accession>A0A432ZT52</accession>
<dbReference type="InterPro" id="IPR013762">
    <property type="entry name" value="Integrase-like_cat_sf"/>
</dbReference>
<gene>
    <name evidence="2" type="ORF">CWI84_02965</name>
</gene>
<dbReference type="GO" id="GO:0003677">
    <property type="term" value="F:DNA binding"/>
    <property type="evidence" value="ECO:0007669"/>
    <property type="project" value="InterPro"/>
</dbReference>
<evidence type="ECO:0000313" key="3">
    <source>
        <dbReference type="Proteomes" id="UP000287996"/>
    </source>
</evidence>
<evidence type="ECO:0000313" key="2">
    <source>
        <dbReference type="EMBL" id="RUO81087.1"/>
    </source>
</evidence>
<dbReference type="SUPFAM" id="SSF56349">
    <property type="entry name" value="DNA breaking-rejoining enzymes"/>
    <property type="match status" value="1"/>
</dbReference>
<dbReference type="AlphaFoldDB" id="A0A432ZT52"/>
<dbReference type="OrthoDB" id="9157643at2"/>
<keyword evidence="1" id="KW-0233">DNA recombination</keyword>
<dbReference type="RefSeq" id="WP_126841082.1">
    <property type="nucleotide sequence ID" value="NZ_PIQH01000002.1"/>
</dbReference>
<proteinExistence type="predicted"/>
<reference evidence="2 3" key="1">
    <citation type="journal article" date="2011" name="Front. Microbiol.">
        <title>Genomic signatures of strain selection and enhancement in Bacillus atrophaeus var. globigii, a historical biowarfare simulant.</title>
        <authorList>
            <person name="Gibbons H.S."/>
            <person name="Broomall S.M."/>
            <person name="McNew L.A."/>
            <person name="Daligault H."/>
            <person name="Chapman C."/>
            <person name="Bruce D."/>
            <person name="Karavis M."/>
            <person name="Krepps M."/>
            <person name="McGregor P.A."/>
            <person name="Hong C."/>
            <person name="Park K.H."/>
            <person name="Akmal A."/>
            <person name="Feldman A."/>
            <person name="Lin J.S."/>
            <person name="Chang W.E."/>
            <person name="Higgs B.W."/>
            <person name="Demirev P."/>
            <person name="Lindquist J."/>
            <person name="Liem A."/>
            <person name="Fochler E."/>
            <person name="Read T.D."/>
            <person name="Tapia R."/>
            <person name="Johnson S."/>
            <person name="Bishop-Lilly K.A."/>
            <person name="Detter C."/>
            <person name="Han C."/>
            <person name="Sozhamannan S."/>
            <person name="Rosenzweig C.N."/>
            <person name="Skowronski E.W."/>
        </authorList>
    </citation>
    <scope>NUCLEOTIDE SEQUENCE [LARGE SCALE GENOMIC DNA]</scope>
    <source>
        <strain evidence="2 3">CC-PW-9</strain>
    </source>
</reference>
<comment type="caution">
    <text evidence="2">The sequence shown here is derived from an EMBL/GenBank/DDBJ whole genome shotgun (WGS) entry which is preliminary data.</text>
</comment>
<name>A0A432ZT52_9GAMM</name>
<evidence type="ECO:0000256" key="1">
    <source>
        <dbReference type="ARBA" id="ARBA00023172"/>
    </source>
</evidence>
<dbReference type="Gene3D" id="1.10.443.10">
    <property type="entry name" value="Intergrase catalytic core"/>
    <property type="match status" value="1"/>
</dbReference>
<evidence type="ECO:0008006" key="4">
    <source>
        <dbReference type="Google" id="ProtNLM"/>
    </source>
</evidence>
<dbReference type="GO" id="GO:0015074">
    <property type="term" value="P:DNA integration"/>
    <property type="evidence" value="ECO:0007669"/>
    <property type="project" value="InterPro"/>
</dbReference>
<dbReference type="Proteomes" id="UP000287996">
    <property type="component" value="Unassembled WGS sequence"/>
</dbReference>
<sequence>MSFEGLSEDLKGLLSDVFNIDESSHDIPFFDRESVERIFWALTSFDADSAKQLAEELSVFVSSLRRPEDQILVTTEIRRPPARLTETDVSLIAQLDRSERDFHTTLEQEQRSLKIDMGLVLFSAIRYGGLLNQHNIMQFFHKLRRDEPPNVIGKTAWYTFEHDIGGKAIWLPDPLSLGLITRWCSQKKSEAMRERSAKRYGWHYYLNQVTSVGIKKRTTWSQTLFLKACSLRLAMDIAPALVDIANGKTPVCAFHQETWLRLLTQKSPSLSPEFKQLATASDASNMNHLSHVRSSFDTELLRRARRISERLKGRPVQQLVDAITEEHCVFFARLSPNLNLLFEWMLFRVLNAGSWSGPLKISSALSRLELMHRAFSSQKQLNDVFLLDTQELNEFYKTVIESYKTVRQLTIARALRDFHDFLIRVYGVEPNYTPDRYILKDGKKNEALSVDAEVLMPWEYMQLKKYLTHAKKSSKHQEIAKFIYAALILGYRAGCRRSEVHYLRVKDFCILDKKPEATEIIVKEHQLRSLKSPAAYRRIKIGVLLTPPERRFLLKLVIERKLQDGNEAYLFRNIGCDSPYMSSKVLFEPLVQLLKQVTGNPAMRFHHLRHSVATWNFWRWMAPSSTSHSAIPALTKMVSFKQVAAERRAILGVREGLKPSRKTLHALSMMIGHAHPRTTLRHYIHSSHVILHDQLCTVQPRLKKKVLAEISGLTPRGLLKAVTKKRSDDDGPMIDEWRASGVRDKCLATITRLRGKSPVTAAWRRKTALNLTWHDREPSGERSDLFDYYLAAKDFFDGFENIEWLENRYAIFGTTLNHVVDQANLLFELQMEVRKGNSAVQRPRHWERIAVDRLDYSTGELYKEHEYVKQLPSLPRQIRERITVEKMLIAAQSLNKTQKAKLAKALEYFVNNSNRRDSGIAFKTRRSLDAFVSAIRLLNLTTAGRDGQPHERMRITISSPDLDPAAARQIALTDYWNKRIGFKRYQVKYRERSLGSNYKHGLAHLDLMAVEAKTSNSRPSKRRVADAGFRVGLYILYVTRVVWLRRV</sequence>
<dbReference type="GO" id="GO:0006310">
    <property type="term" value="P:DNA recombination"/>
    <property type="evidence" value="ECO:0007669"/>
    <property type="project" value="UniProtKB-KW"/>
</dbReference>
<dbReference type="InterPro" id="IPR011010">
    <property type="entry name" value="DNA_brk_join_enz"/>
</dbReference>
<protein>
    <recommendedName>
        <fullName evidence="4">Tyr recombinase domain-containing protein</fullName>
    </recommendedName>
</protein>
<organism evidence="2 3">
    <name type="scientific">Idiomarina tyrosinivorans</name>
    <dbReference type="NCBI Taxonomy" id="1445662"/>
    <lineage>
        <taxon>Bacteria</taxon>
        <taxon>Pseudomonadati</taxon>
        <taxon>Pseudomonadota</taxon>
        <taxon>Gammaproteobacteria</taxon>
        <taxon>Alteromonadales</taxon>
        <taxon>Idiomarinaceae</taxon>
        <taxon>Idiomarina</taxon>
    </lineage>
</organism>